<evidence type="ECO:0000313" key="1">
    <source>
        <dbReference type="EMBL" id="KAF2885143.1"/>
    </source>
</evidence>
<dbReference type="Proteomes" id="UP000801492">
    <property type="component" value="Unassembled WGS sequence"/>
</dbReference>
<organism evidence="1 2">
    <name type="scientific">Ignelater luminosus</name>
    <name type="common">Cucubano</name>
    <name type="synonym">Pyrophorus luminosus</name>
    <dbReference type="NCBI Taxonomy" id="2038154"/>
    <lineage>
        <taxon>Eukaryota</taxon>
        <taxon>Metazoa</taxon>
        <taxon>Ecdysozoa</taxon>
        <taxon>Arthropoda</taxon>
        <taxon>Hexapoda</taxon>
        <taxon>Insecta</taxon>
        <taxon>Pterygota</taxon>
        <taxon>Neoptera</taxon>
        <taxon>Endopterygota</taxon>
        <taxon>Coleoptera</taxon>
        <taxon>Polyphaga</taxon>
        <taxon>Elateriformia</taxon>
        <taxon>Elateroidea</taxon>
        <taxon>Elateridae</taxon>
        <taxon>Agrypninae</taxon>
        <taxon>Pyrophorini</taxon>
        <taxon>Ignelater</taxon>
    </lineage>
</organism>
<accession>A0A8K0CD86</accession>
<comment type="caution">
    <text evidence="1">The sequence shown here is derived from an EMBL/GenBank/DDBJ whole genome shotgun (WGS) entry which is preliminary data.</text>
</comment>
<dbReference type="PANTHER" id="PTHR35450:SF2">
    <property type="entry name" value="REVERSE TRANSCRIPTASE DOMAIN-CONTAINING PROTEIN"/>
    <property type="match status" value="1"/>
</dbReference>
<dbReference type="EMBL" id="VTPC01090027">
    <property type="protein sequence ID" value="KAF2885143.1"/>
    <property type="molecule type" value="Genomic_DNA"/>
</dbReference>
<proteinExistence type="predicted"/>
<protein>
    <submittedName>
        <fullName evidence="1">Uncharacterized protein</fullName>
    </submittedName>
</protein>
<reference evidence="1" key="1">
    <citation type="submission" date="2019-08" db="EMBL/GenBank/DDBJ databases">
        <title>The genome of the North American firefly Photinus pyralis.</title>
        <authorList>
            <consortium name="Photinus pyralis genome working group"/>
            <person name="Fallon T.R."/>
            <person name="Sander Lower S.E."/>
            <person name="Weng J.-K."/>
        </authorList>
    </citation>
    <scope>NUCLEOTIDE SEQUENCE</scope>
    <source>
        <strain evidence="1">TRF0915ILg1</strain>
        <tissue evidence="1">Whole body</tissue>
    </source>
</reference>
<name>A0A8K0CD86_IGNLU</name>
<gene>
    <name evidence="1" type="ORF">ILUMI_21019</name>
</gene>
<dbReference type="OrthoDB" id="5831756at2759"/>
<keyword evidence="2" id="KW-1185">Reference proteome</keyword>
<dbReference type="AlphaFoldDB" id="A0A8K0CD86"/>
<sequence length="134" mass="16162">MKLARKISEEIQIEERGNETEENTKNTIKNKILEQIKNKWVEKQMHGQYPRAVQEHLIDKEQTYEWLWKGEPKGETESLIIAAQDQAINTRYHKKNILRQNVNNKCRLYEEHEETTEHNSRMYDSCQTQIYKKT</sequence>
<dbReference type="PANTHER" id="PTHR35450">
    <property type="entry name" value="REVERSE TRANSCRIPTASE DOMAIN-CONTAINING PROTEIN"/>
    <property type="match status" value="1"/>
</dbReference>
<evidence type="ECO:0000313" key="2">
    <source>
        <dbReference type="Proteomes" id="UP000801492"/>
    </source>
</evidence>